<sequence>MSDEKKYDAEWSVATLTDALEALQDLIAEIEDSPEEVKEILDEGIINVYAKLNYAYHSAEDGPEALMQMSDDDIISFPPVLPMYGTPALCPEKQRNN</sequence>
<evidence type="ECO:0000313" key="1">
    <source>
        <dbReference type="EMBL" id="OXE45820.1"/>
    </source>
</evidence>
<evidence type="ECO:0000313" key="2">
    <source>
        <dbReference type="Proteomes" id="UP000214610"/>
    </source>
</evidence>
<keyword evidence="2" id="KW-1185">Reference proteome</keyword>
<protein>
    <submittedName>
        <fullName evidence="1">Uncharacterized protein</fullName>
    </submittedName>
</protein>
<name>A0A227KEI4_9BURK</name>
<proteinExistence type="predicted"/>
<comment type="caution">
    <text evidence="1">The sequence shown here is derived from an EMBL/GenBank/DDBJ whole genome shotgun (WGS) entry which is preliminary data.</text>
</comment>
<dbReference type="GeneID" id="78361418"/>
<gene>
    <name evidence="1" type="ORF">ADH67_10385</name>
</gene>
<dbReference type="AlphaFoldDB" id="A0A227KEI4"/>
<organism evidence="1 2">
    <name type="scientific">Turicimonas muris</name>
    <dbReference type="NCBI Taxonomy" id="1796652"/>
    <lineage>
        <taxon>Bacteria</taxon>
        <taxon>Pseudomonadati</taxon>
        <taxon>Pseudomonadota</taxon>
        <taxon>Betaproteobacteria</taxon>
        <taxon>Burkholderiales</taxon>
        <taxon>Sutterellaceae</taxon>
        <taxon>Turicimonas</taxon>
    </lineage>
</organism>
<dbReference type="EMBL" id="NHMP01000007">
    <property type="protein sequence ID" value="OXE45820.1"/>
    <property type="molecule type" value="Genomic_DNA"/>
</dbReference>
<reference evidence="2" key="1">
    <citation type="submission" date="2017-05" db="EMBL/GenBank/DDBJ databases">
        <title>Improved OligoMM genomes.</title>
        <authorList>
            <person name="Garzetti D."/>
        </authorList>
    </citation>
    <scope>NUCLEOTIDE SEQUENCE [LARGE SCALE GENOMIC DNA]</scope>
    <source>
        <strain evidence="2">YL45</strain>
    </source>
</reference>
<dbReference type="Proteomes" id="UP000214610">
    <property type="component" value="Unassembled WGS sequence"/>
</dbReference>
<dbReference type="RefSeq" id="WP_066592742.1">
    <property type="nucleotide sequence ID" value="NZ_CAJTBZ010000015.1"/>
</dbReference>
<accession>A0A227KEI4</accession>